<keyword evidence="6" id="KW-1185">Reference proteome</keyword>
<accession>A0A0G8UT62</accession>
<dbReference type="Proteomes" id="UP000289372">
    <property type="component" value="Unassembled WGS sequence"/>
</dbReference>
<sequence>MQGREGAFSKWCELLIVVTIAFGLLIWSSLSAVARDAIEPVFSDASLWGMVFYELLVLAILLPVLWFRGWRPQSLGLQWQLRDLAAGLGLLAVCLLLTYPLTLLNWSSGSNTNPFDAMVAGRLSIAAVLAISLINPIFEEVFVCGYVIRALEPRYGPAVAVNVSVAVRASYHLYQGPIGAINILMFGLILGWWVARRGRLWPAILAHGALDLLGLMAYT</sequence>
<dbReference type="Proteomes" id="UP000035369">
    <property type="component" value="Unassembled WGS sequence"/>
</dbReference>
<reference evidence="3 6" key="1">
    <citation type="submission" date="2015-02" db="EMBL/GenBank/DDBJ databases">
        <title>Whole genome sequencing of multiple isolates of three species of pepper and tomato-infecting xanthomonads reveals genetic diversity in field strains and pinpoints effectors responsible for host specificity.</title>
        <authorList>
            <person name="Schwartz A."/>
            <person name="Dahlbeck D."/>
            <person name="Staskawicz B."/>
            <person name="Bart R."/>
            <person name="Potnis N."/>
            <person name="Minsavage G."/>
            <person name="Timilsina S."/>
            <person name="Goss E."/>
            <person name="Jones J."/>
            <person name="Vallad G."/>
            <person name="Barak J."/>
            <person name="Miller S."/>
            <person name="Ritchie D."/>
            <person name="Martins J.Jr."/>
            <person name="Patane J.S."/>
            <person name="Setubal J.C."/>
        </authorList>
    </citation>
    <scope>NUCLEOTIDE SEQUENCE [LARGE SCALE GENOMIC DNA]</scope>
    <source>
        <strain evidence="3 6">Xp3-15</strain>
    </source>
</reference>
<reference evidence="5 7" key="2">
    <citation type="submission" date="2018-02" db="EMBL/GenBank/DDBJ databases">
        <title>Characterization of Xanthomonas diversity in transplant houses and field plants.</title>
        <authorList>
            <person name="Abrahamian P."/>
            <person name="Timilsina S."/>
            <person name="Minsavage G.V."/>
            <person name="Goss E.M."/>
            <person name="Jones J.B."/>
            <person name="Vallad G.E."/>
        </authorList>
    </citation>
    <scope>NUCLEOTIDE SEQUENCE [LARGE SCALE GENOMIC DNA]</scope>
    <source>
        <strain evidence="5 7">GEV2132</strain>
    </source>
</reference>
<dbReference type="GO" id="GO:0004175">
    <property type="term" value="F:endopeptidase activity"/>
    <property type="evidence" value="ECO:0007669"/>
    <property type="project" value="UniProtKB-ARBA"/>
</dbReference>
<feature type="transmembrane region" description="Helical" evidence="1">
    <location>
        <begin position="79"/>
        <end position="99"/>
    </location>
</feature>
<keyword evidence="4" id="KW-0645">Protease</keyword>
<dbReference type="GO" id="GO:0080120">
    <property type="term" value="P:CAAX-box protein maturation"/>
    <property type="evidence" value="ECO:0007669"/>
    <property type="project" value="UniProtKB-ARBA"/>
</dbReference>
<dbReference type="KEGG" id="xpe:BJD13_18355"/>
<gene>
    <name evidence="5" type="ORF">DB769_08525</name>
    <name evidence="4" type="ORF">G3W61_19760</name>
    <name evidence="3" type="ORF">XP315_00330</name>
</gene>
<evidence type="ECO:0000313" key="8">
    <source>
        <dbReference type="Proteomes" id="UP000471082"/>
    </source>
</evidence>
<keyword evidence="4" id="KW-0378">Hydrolase</keyword>
<keyword evidence="4" id="KW-0482">Metalloprotease</keyword>
<dbReference type="GO" id="GO:0006508">
    <property type="term" value="P:proteolysis"/>
    <property type="evidence" value="ECO:0007669"/>
    <property type="project" value="UniProtKB-KW"/>
</dbReference>
<dbReference type="InterPro" id="IPR003675">
    <property type="entry name" value="Rce1/LyrA-like_dom"/>
</dbReference>
<evidence type="ECO:0000259" key="2">
    <source>
        <dbReference type="Pfam" id="PF02517"/>
    </source>
</evidence>
<comment type="caution">
    <text evidence="4">The sequence shown here is derived from an EMBL/GenBank/DDBJ whole genome shotgun (WGS) entry which is preliminary data.</text>
</comment>
<dbReference type="GO" id="GO:0008237">
    <property type="term" value="F:metallopeptidase activity"/>
    <property type="evidence" value="ECO:0007669"/>
    <property type="project" value="UniProtKB-KW"/>
</dbReference>
<dbReference type="PANTHER" id="PTHR36435:SF1">
    <property type="entry name" value="CAAX AMINO TERMINAL PROTEASE FAMILY PROTEIN"/>
    <property type="match status" value="1"/>
</dbReference>
<evidence type="ECO:0000313" key="6">
    <source>
        <dbReference type="Proteomes" id="UP000035369"/>
    </source>
</evidence>
<dbReference type="Pfam" id="PF02517">
    <property type="entry name" value="Rce1-like"/>
    <property type="match status" value="1"/>
</dbReference>
<keyword evidence="1" id="KW-1133">Transmembrane helix</keyword>
<evidence type="ECO:0000256" key="1">
    <source>
        <dbReference type="SAM" id="Phobius"/>
    </source>
</evidence>
<evidence type="ECO:0000313" key="3">
    <source>
        <dbReference type="EMBL" id="KLC12332.1"/>
    </source>
</evidence>
<feature type="transmembrane region" description="Helical" evidence="1">
    <location>
        <begin position="119"/>
        <end position="138"/>
    </location>
</feature>
<reference evidence="4 8" key="3">
    <citation type="submission" date="2019-11" db="EMBL/GenBank/DDBJ databases">
        <title>Genome-resolved metagenomics to study the prevalence of co-infection and intraspecific heterogeneity among plant pathogen metapopulations.</title>
        <authorList>
            <person name="Newberry E."/>
            <person name="Bhandari R."/>
            <person name="Kemble J."/>
            <person name="Sikora E."/>
            <person name="Potnis N."/>
        </authorList>
    </citation>
    <scope>NUCLEOTIDE SEQUENCE [LARGE SCALE GENOMIC DNA]</scope>
    <source>
        <strain evidence="4">Xp_Tom_Tuscaloosa_18b</strain>
    </source>
</reference>
<feature type="transmembrane region" description="Helical" evidence="1">
    <location>
        <begin position="12"/>
        <end position="34"/>
    </location>
</feature>
<dbReference type="RefSeq" id="WP_008573281.1">
    <property type="nucleotide sequence ID" value="NZ_CP018475.1"/>
</dbReference>
<feature type="transmembrane region" description="Helical" evidence="1">
    <location>
        <begin position="46"/>
        <end position="67"/>
    </location>
</feature>
<keyword evidence="1" id="KW-0812">Transmembrane</keyword>
<organism evidence="4 8">
    <name type="scientific">Xanthomonas perforans</name>
    <dbReference type="NCBI Taxonomy" id="442694"/>
    <lineage>
        <taxon>Bacteria</taxon>
        <taxon>Pseudomonadati</taxon>
        <taxon>Pseudomonadota</taxon>
        <taxon>Gammaproteobacteria</taxon>
        <taxon>Lysobacterales</taxon>
        <taxon>Lysobacteraceae</taxon>
        <taxon>Xanthomonas</taxon>
    </lineage>
</organism>
<evidence type="ECO:0000313" key="7">
    <source>
        <dbReference type="Proteomes" id="UP000289372"/>
    </source>
</evidence>
<dbReference type="EMBL" id="JAAGYU010000135">
    <property type="protein sequence ID" value="NEL78455.1"/>
    <property type="molecule type" value="Genomic_DNA"/>
</dbReference>
<name>A0A0G8UT62_XANPE</name>
<dbReference type="PANTHER" id="PTHR36435">
    <property type="entry name" value="SLR1288 PROTEIN"/>
    <property type="match status" value="1"/>
</dbReference>
<protein>
    <submittedName>
        <fullName evidence="4">CPBP family intramembrane metalloprotease</fullName>
    </submittedName>
    <submittedName>
        <fullName evidence="3">Membrane protein</fullName>
    </submittedName>
</protein>
<proteinExistence type="predicted"/>
<dbReference type="InterPro" id="IPR052710">
    <property type="entry name" value="CAAX_protease"/>
</dbReference>
<dbReference type="Proteomes" id="UP000471082">
    <property type="component" value="Unassembled WGS sequence"/>
</dbReference>
<keyword evidence="1" id="KW-0472">Membrane</keyword>
<dbReference type="GeneID" id="61776644"/>
<dbReference type="EMBL" id="JZUY01000005">
    <property type="protein sequence ID" value="KLC12332.1"/>
    <property type="molecule type" value="Genomic_DNA"/>
</dbReference>
<evidence type="ECO:0000313" key="4">
    <source>
        <dbReference type="EMBL" id="NEL78455.1"/>
    </source>
</evidence>
<feature type="domain" description="CAAX prenyl protease 2/Lysostaphin resistance protein A-like" evidence="2">
    <location>
        <begin position="124"/>
        <end position="212"/>
    </location>
</feature>
<evidence type="ECO:0000313" key="5">
    <source>
        <dbReference type="EMBL" id="RXD54637.1"/>
    </source>
</evidence>
<dbReference type="AlphaFoldDB" id="A0A0G8UT62"/>
<dbReference type="EMBL" id="PUUL01000041">
    <property type="protein sequence ID" value="RXD54637.1"/>
    <property type="molecule type" value="Genomic_DNA"/>
</dbReference>
<feature type="transmembrane region" description="Helical" evidence="1">
    <location>
        <begin position="173"/>
        <end position="194"/>
    </location>
</feature>